<organism evidence="1 2">
    <name type="scientific">Avena sativa</name>
    <name type="common">Oat</name>
    <dbReference type="NCBI Taxonomy" id="4498"/>
    <lineage>
        <taxon>Eukaryota</taxon>
        <taxon>Viridiplantae</taxon>
        <taxon>Streptophyta</taxon>
        <taxon>Embryophyta</taxon>
        <taxon>Tracheophyta</taxon>
        <taxon>Spermatophyta</taxon>
        <taxon>Magnoliopsida</taxon>
        <taxon>Liliopsida</taxon>
        <taxon>Poales</taxon>
        <taxon>Poaceae</taxon>
        <taxon>BOP clade</taxon>
        <taxon>Pooideae</taxon>
        <taxon>Poodae</taxon>
        <taxon>Poeae</taxon>
        <taxon>Poeae Chloroplast Group 1 (Aveneae type)</taxon>
        <taxon>Aveninae</taxon>
        <taxon>Avena</taxon>
    </lineage>
</organism>
<evidence type="ECO:0000313" key="2">
    <source>
        <dbReference type="Proteomes" id="UP001732700"/>
    </source>
</evidence>
<protein>
    <submittedName>
        <fullName evidence="1">Uncharacterized protein</fullName>
    </submittedName>
</protein>
<dbReference type="EnsemblPlants" id="AVESA.00010b.r2.5CG0865310.1">
    <property type="protein sequence ID" value="AVESA.00010b.r2.5CG0865310.1.CDS.1"/>
    <property type="gene ID" value="AVESA.00010b.r2.5CG0865310"/>
</dbReference>
<keyword evidence="2" id="KW-1185">Reference proteome</keyword>
<accession>A0ACD5XQX8</accession>
<proteinExistence type="predicted"/>
<name>A0ACD5XQX8_AVESA</name>
<evidence type="ECO:0000313" key="1">
    <source>
        <dbReference type="EnsemblPlants" id="AVESA.00010b.r2.5CG0865310.1.CDS.1"/>
    </source>
</evidence>
<reference evidence="1" key="1">
    <citation type="submission" date="2021-05" db="EMBL/GenBank/DDBJ databases">
        <authorList>
            <person name="Scholz U."/>
            <person name="Mascher M."/>
            <person name="Fiebig A."/>
        </authorList>
    </citation>
    <scope>NUCLEOTIDE SEQUENCE [LARGE SCALE GENOMIC DNA]</scope>
</reference>
<dbReference type="Proteomes" id="UP001732700">
    <property type="component" value="Chromosome 5C"/>
</dbReference>
<sequence>MADRGGDGGRTCSFLVVAYGIQGHLNPARSLARRLAGIAGVTATLSVQVFGHRRMFPSSSGDEAEITSDGLISYLPFSDGQDDGSWPTGSDQERVRRRRATVDSLSSVVRRLAAAGRPVSCVVCTLNVPAVVDLARAHGLPLAVYWIQPATALLAYYHYFHAHGEAIASHAADPAYVAALPGLPLPLRIRDLPSFIVEEGTGGGNELSRFIHQEFRRLFEQMDEDKTAMVLVNTFEALEATALEGIRPYMDGGVFAVGASTIPLPGAGQVDGRSDLFDQDEDTGYMPWLNAQPARSVVYVSFGSLLTYSARQAEEMLLGLRRLARPYLWVVRLEGRSPEVDRLLLEEAAARREGTVVTWCDQVRVLSHPSVACFVTHCGWNSTLEAVECGVPVVAAPSWSDQPLIAHLLEEQWGVGVRAERDADGVLTGGELARCVELVVGDGETAGANVSAWKKRAHEAVAAGGPSERSLRSFVNMVQELDEFASTNMS</sequence>
<reference evidence="1" key="2">
    <citation type="submission" date="2025-09" db="UniProtKB">
        <authorList>
            <consortium name="EnsemblPlants"/>
        </authorList>
    </citation>
    <scope>IDENTIFICATION</scope>
</reference>